<evidence type="ECO:0000313" key="3">
    <source>
        <dbReference type="EMBL" id="KII69260.1"/>
    </source>
</evidence>
<gene>
    <name evidence="3" type="ORF">RF11_04030</name>
</gene>
<organism evidence="3 4">
    <name type="scientific">Thelohanellus kitauei</name>
    <name type="common">Myxosporean</name>
    <dbReference type="NCBI Taxonomy" id="669202"/>
    <lineage>
        <taxon>Eukaryota</taxon>
        <taxon>Metazoa</taxon>
        <taxon>Cnidaria</taxon>
        <taxon>Myxozoa</taxon>
        <taxon>Myxosporea</taxon>
        <taxon>Bivalvulida</taxon>
        <taxon>Platysporina</taxon>
        <taxon>Myxobolidae</taxon>
        <taxon>Thelohanellus</taxon>
    </lineage>
</organism>
<dbReference type="Pfam" id="PF00419">
    <property type="entry name" value="Fimbrial"/>
    <property type="match status" value="1"/>
</dbReference>
<dbReference type="PANTHER" id="PTHR33420:SF26">
    <property type="entry name" value="FIMBRIAL SUBUNIT"/>
    <property type="match status" value="1"/>
</dbReference>
<comment type="caution">
    <text evidence="3">The sequence shown here is derived from an EMBL/GenBank/DDBJ whole genome shotgun (WGS) entry which is preliminary data.</text>
</comment>
<dbReference type="InterPro" id="IPR036937">
    <property type="entry name" value="Adhesion_dom_fimbrial_sf"/>
</dbReference>
<dbReference type="Proteomes" id="UP000031668">
    <property type="component" value="Unassembled WGS sequence"/>
</dbReference>
<evidence type="ECO:0000313" key="4">
    <source>
        <dbReference type="Proteomes" id="UP000031668"/>
    </source>
</evidence>
<dbReference type="Gene3D" id="2.60.40.1090">
    <property type="entry name" value="Fimbrial-type adhesion domain"/>
    <property type="match status" value="1"/>
</dbReference>
<dbReference type="EMBL" id="JWZT01002487">
    <property type="protein sequence ID" value="KII69260.1"/>
    <property type="molecule type" value="Genomic_DNA"/>
</dbReference>
<protein>
    <submittedName>
        <fullName evidence="3">Fimbria A protein</fullName>
    </submittedName>
</protein>
<reference evidence="3 4" key="1">
    <citation type="journal article" date="2014" name="Genome Biol. Evol.">
        <title>The genome of the myxosporean Thelohanellus kitauei shows adaptations to nutrient acquisition within its fish host.</title>
        <authorList>
            <person name="Yang Y."/>
            <person name="Xiong J."/>
            <person name="Zhou Z."/>
            <person name="Huo F."/>
            <person name="Miao W."/>
            <person name="Ran C."/>
            <person name="Liu Y."/>
            <person name="Zhang J."/>
            <person name="Feng J."/>
            <person name="Wang M."/>
            <person name="Wang M."/>
            <person name="Wang L."/>
            <person name="Yao B."/>
        </authorList>
    </citation>
    <scope>NUCLEOTIDE SEQUENCE [LARGE SCALE GENOMIC DNA]</scope>
    <source>
        <strain evidence="3">Wuqing</strain>
    </source>
</reference>
<dbReference type="SUPFAM" id="SSF49401">
    <property type="entry name" value="Bacterial adhesins"/>
    <property type="match status" value="1"/>
</dbReference>
<feature type="domain" description="Fimbrial-type adhesion" evidence="2">
    <location>
        <begin position="32"/>
        <end position="181"/>
    </location>
</feature>
<dbReference type="AlphaFoldDB" id="A0A0C2MYN7"/>
<accession>A0A0C2MYN7</accession>
<evidence type="ECO:0000256" key="1">
    <source>
        <dbReference type="SAM" id="SignalP"/>
    </source>
</evidence>
<dbReference type="PANTHER" id="PTHR33420">
    <property type="entry name" value="FIMBRIAL SUBUNIT ELFA-RELATED"/>
    <property type="match status" value="1"/>
</dbReference>
<keyword evidence="4" id="KW-1185">Reference proteome</keyword>
<dbReference type="InterPro" id="IPR008966">
    <property type="entry name" value="Adhesion_dom_sf"/>
</dbReference>
<evidence type="ECO:0000259" key="2">
    <source>
        <dbReference type="Pfam" id="PF00419"/>
    </source>
</evidence>
<dbReference type="InterPro" id="IPR050263">
    <property type="entry name" value="Bact_Fimbrial_Adh_Pro"/>
</dbReference>
<dbReference type="GO" id="GO:0043709">
    <property type="term" value="P:cell adhesion involved in single-species biofilm formation"/>
    <property type="evidence" value="ECO:0007669"/>
    <property type="project" value="TreeGrafter"/>
</dbReference>
<name>A0A0C2MYN7_THEKT</name>
<proteinExistence type="predicted"/>
<feature type="chain" id="PRO_5002152655" evidence="1">
    <location>
        <begin position="24"/>
        <end position="181"/>
    </location>
</feature>
<dbReference type="OrthoDB" id="10454079at2759"/>
<dbReference type="OMA" id="SLMSNTY"/>
<dbReference type="InterPro" id="IPR000259">
    <property type="entry name" value="Adhesion_dom_fimbrial"/>
</dbReference>
<keyword evidence="1" id="KW-0732">Signal</keyword>
<sequence length="181" mass="18985">MKISKIASAVVLTMGVASFAAQADQGSGKVTFWGSIIDAPCSIKNGYGDQRIELGQISNTHLDNGGISTPRPFDIELENCSFAKDSNGDPMFNTVTVTFNGGNVPNDMTMLAITGQAAGAGVRIQDYSGTMVTLDKPTAGRVLGIGDNTLSFSAYLEKIASVTNVTPGDFEAVTNFTLAYQ</sequence>
<feature type="signal peptide" evidence="1">
    <location>
        <begin position="1"/>
        <end position="23"/>
    </location>
</feature>